<comment type="caution">
    <text evidence="1">The sequence shown here is derived from an EMBL/GenBank/DDBJ whole genome shotgun (WGS) entry which is preliminary data.</text>
</comment>
<keyword evidence="2" id="KW-1185">Reference proteome</keyword>
<dbReference type="Proteomes" id="UP000736335">
    <property type="component" value="Unassembled WGS sequence"/>
</dbReference>
<accession>A0A9P6LCG8</accession>
<dbReference type="EMBL" id="WIUZ02000001">
    <property type="protein sequence ID" value="KAF9792764.1"/>
    <property type="molecule type" value="Genomic_DNA"/>
</dbReference>
<dbReference type="AlphaFoldDB" id="A0A9P6LCG8"/>
<reference evidence="1" key="2">
    <citation type="submission" date="2020-11" db="EMBL/GenBank/DDBJ databases">
        <authorList>
            <consortium name="DOE Joint Genome Institute"/>
            <person name="Kuo A."/>
            <person name="Miyauchi S."/>
            <person name="Kiss E."/>
            <person name="Drula E."/>
            <person name="Kohler A."/>
            <person name="Sanchez-Garcia M."/>
            <person name="Andreopoulos B."/>
            <person name="Barry K.W."/>
            <person name="Bonito G."/>
            <person name="Buee M."/>
            <person name="Carver A."/>
            <person name="Chen C."/>
            <person name="Cichocki N."/>
            <person name="Clum A."/>
            <person name="Culley D."/>
            <person name="Crous P.W."/>
            <person name="Fauchery L."/>
            <person name="Girlanda M."/>
            <person name="Hayes R."/>
            <person name="Keri Z."/>
            <person name="Labutti K."/>
            <person name="Lipzen A."/>
            <person name="Lombard V."/>
            <person name="Magnuson J."/>
            <person name="Maillard F."/>
            <person name="Morin E."/>
            <person name="Murat C."/>
            <person name="Nolan M."/>
            <person name="Ohm R."/>
            <person name="Pangilinan J."/>
            <person name="Pereira M."/>
            <person name="Perotto S."/>
            <person name="Peter M."/>
            <person name="Riley R."/>
            <person name="Sitrit Y."/>
            <person name="Stielow B."/>
            <person name="Szollosi G."/>
            <person name="Zifcakova L."/>
            <person name="Stursova M."/>
            <person name="Spatafora J.W."/>
            <person name="Tedersoo L."/>
            <person name="Vaario L.-M."/>
            <person name="Yamada A."/>
            <person name="Yan M."/>
            <person name="Wang P."/>
            <person name="Xu J."/>
            <person name="Bruns T."/>
            <person name="Baldrian P."/>
            <person name="Vilgalys R."/>
            <person name="Henrissat B."/>
            <person name="Grigoriev I.V."/>
            <person name="Hibbett D."/>
            <person name="Nagy L.G."/>
            <person name="Martin F.M."/>
        </authorList>
    </citation>
    <scope>NUCLEOTIDE SEQUENCE</scope>
    <source>
        <strain evidence="1">UH-Tt-Lm1</strain>
    </source>
</reference>
<protein>
    <submittedName>
        <fullName evidence="1">Uncharacterized protein</fullName>
    </submittedName>
</protein>
<reference evidence="1" key="1">
    <citation type="journal article" date="2020" name="Nat. Commun.">
        <title>Large-scale genome sequencing of mycorrhizal fungi provides insights into the early evolution of symbiotic traits.</title>
        <authorList>
            <person name="Miyauchi S."/>
            <person name="Kiss E."/>
            <person name="Kuo A."/>
            <person name="Drula E."/>
            <person name="Kohler A."/>
            <person name="Sanchez-Garcia M."/>
            <person name="Morin E."/>
            <person name="Andreopoulos B."/>
            <person name="Barry K.W."/>
            <person name="Bonito G."/>
            <person name="Buee M."/>
            <person name="Carver A."/>
            <person name="Chen C."/>
            <person name="Cichocki N."/>
            <person name="Clum A."/>
            <person name="Culley D."/>
            <person name="Crous P.W."/>
            <person name="Fauchery L."/>
            <person name="Girlanda M."/>
            <person name="Hayes R.D."/>
            <person name="Keri Z."/>
            <person name="LaButti K."/>
            <person name="Lipzen A."/>
            <person name="Lombard V."/>
            <person name="Magnuson J."/>
            <person name="Maillard F."/>
            <person name="Murat C."/>
            <person name="Nolan M."/>
            <person name="Ohm R.A."/>
            <person name="Pangilinan J."/>
            <person name="Pereira M.F."/>
            <person name="Perotto S."/>
            <person name="Peter M."/>
            <person name="Pfister S."/>
            <person name="Riley R."/>
            <person name="Sitrit Y."/>
            <person name="Stielow J.B."/>
            <person name="Szollosi G."/>
            <person name="Zifcakova L."/>
            <person name="Stursova M."/>
            <person name="Spatafora J.W."/>
            <person name="Tedersoo L."/>
            <person name="Vaario L.M."/>
            <person name="Yamada A."/>
            <person name="Yan M."/>
            <person name="Wang P."/>
            <person name="Xu J."/>
            <person name="Bruns T."/>
            <person name="Baldrian P."/>
            <person name="Vilgalys R."/>
            <person name="Dunand C."/>
            <person name="Henrissat B."/>
            <person name="Grigoriev I.V."/>
            <person name="Hibbett D."/>
            <person name="Nagy L.G."/>
            <person name="Martin F.M."/>
        </authorList>
    </citation>
    <scope>NUCLEOTIDE SEQUENCE</scope>
    <source>
        <strain evidence="1">UH-Tt-Lm1</strain>
    </source>
</reference>
<evidence type="ECO:0000313" key="2">
    <source>
        <dbReference type="Proteomes" id="UP000736335"/>
    </source>
</evidence>
<evidence type="ECO:0000313" key="1">
    <source>
        <dbReference type="EMBL" id="KAF9792764.1"/>
    </source>
</evidence>
<sequence>MIYSGPSDLASEFFRLQNFGRGLSRVCRRCCHPSPNERTSLSVIVFGGRWLGCYLDIGVVRESLLGVPAEGRSRRGAERFDGLPIQGGLCPSRSHLLAGYRLARHGLHRQEGIFLDQDCLIALPTLTQAQSPNSSEGLPQCIILELQGCQHQPLGVKIQRATHVESSARALSLAVLSRLYLYSCFGLKERSDQFLWSVGLYIIHPPVLERSP</sequence>
<proteinExistence type="predicted"/>
<gene>
    <name evidence="1" type="ORF">BJ322DRAFT_74511</name>
</gene>
<name>A0A9P6LCG8_9AGAM</name>
<organism evidence="1 2">
    <name type="scientific">Thelephora terrestris</name>
    <dbReference type="NCBI Taxonomy" id="56493"/>
    <lineage>
        <taxon>Eukaryota</taxon>
        <taxon>Fungi</taxon>
        <taxon>Dikarya</taxon>
        <taxon>Basidiomycota</taxon>
        <taxon>Agaricomycotina</taxon>
        <taxon>Agaricomycetes</taxon>
        <taxon>Thelephorales</taxon>
        <taxon>Thelephoraceae</taxon>
        <taxon>Thelephora</taxon>
    </lineage>
</organism>